<evidence type="ECO:0000256" key="4">
    <source>
        <dbReference type="ARBA" id="ARBA00004931"/>
    </source>
</evidence>
<dbReference type="AlphaFoldDB" id="A0A1G2KQM2"/>
<accession>A0A1G2KQM2</accession>
<evidence type="ECO:0000256" key="2">
    <source>
        <dbReference type="ARBA" id="ARBA00003109"/>
    </source>
</evidence>
<gene>
    <name evidence="17" type="primary">ilvE</name>
    <name evidence="18" type="ORF">A3C16_04500</name>
</gene>
<sequence>MKPAQKIFLNGRIAPLNKAHAPMFHQGLNYGACVYEGIRVYRTPQGPAVFRLQEHLDRFFYSASVLAMNLGMNKKEFAHTIENVVKANAISSGYIRPMAFYSEAKMGINIIGAKLTIVVFAWPWKDAPPNRAMTMKIVHTRRLDPSTVDLRAKISGYYANGLLGFLEAKKAGCDEPLFLDTHGFLAEGAVNNIFIVKRKTLYTPARGTILGGVTRDTVITLARDMGVIVQEKRIRPEFLRTADEVFLTGTGIELERVRSIPGYFSERHKTASIMAIIEQQYRKVTCGDAPRYRRWLTPIR</sequence>
<comment type="similarity">
    <text evidence="6 15">Belongs to the class-IV pyridoxal-phosphate-dependent aminotransferase family.</text>
</comment>
<keyword evidence="8 17" id="KW-0028">Amino-acid biosynthesis</keyword>
<dbReference type="InterPro" id="IPR005785">
    <property type="entry name" value="B_amino_transI"/>
</dbReference>
<evidence type="ECO:0000256" key="9">
    <source>
        <dbReference type="ARBA" id="ARBA00022679"/>
    </source>
</evidence>
<organism evidence="18 19">
    <name type="scientific">Candidatus Sungbacteria bacterium RIFCSPHIGHO2_02_FULL_51_29</name>
    <dbReference type="NCBI Taxonomy" id="1802273"/>
    <lineage>
        <taxon>Bacteria</taxon>
        <taxon>Candidatus Sungiibacteriota</taxon>
    </lineage>
</organism>
<evidence type="ECO:0000256" key="5">
    <source>
        <dbReference type="ARBA" id="ARBA00005072"/>
    </source>
</evidence>
<evidence type="ECO:0000313" key="19">
    <source>
        <dbReference type="Proteomes" id="UP000177811"/>
    </source>
</evidence>
<dbReference type="UniPathway" id="UPA00048">
    <property type="reaction ID" value="UER00073"/>
</dbReference>
<keyword evidence="7 17" id="KW-0032">Aminotransferase</keyword>
<dbReference type="InterPro" id="IPR050571">
    <property type="entry name" value="Class-IV_PLP-Dep_Aminotrnsfr"/>
</dbReference>
<dbReference type="InterPro" id="IPR036038">
    <property type="entry name" value="Aminotransferase-like"/>
</dbReference>
<comment type="caution">
    <text evidence="18">The sequence shown here is derived from an EMBL/GenBank/DDBJ whole genome shotgun (WGS) entry which is preliminary data.</text>
</comment>
<evidence type="ECO:0000256" key="6">
    <source>
        <dbReference type="ARBA" id="ARBA00009320"/>
    </source>
</evidence>
<evidence type="ECO:0000256" key="1">
    <source>
        <dbReference type="ARBA" id="ARBA00001933"/>
    </source>
</evidence>
<dbReference type="PROSITE" id="PS00770">
    <property type="entry name" value="AA_TRANSFER_CLASS_4"/>
    <property type="match status" value="1"/>
</dbReference>
<evidence type="ECO:0000256" key="17">
    <source>
        <dbReference type="RuleBase" id="RU364094"/>
    </source>
</evidence>
<dbReference type="Pfam" id="PF01063">
    <property type="entry name" value="Aminotran_4"/>
    <property type="match status" value="1"/>
</dbReference>
<reference evidence="18 19" key="1">
    <citation type="journal article" date="2016" name="Nat. Commun.">
        <title>Thousands of microbial genomes shed light on interconnected biogeochemical processes in an aquifer system.</title>
        <authorList>
            <person name="Anantharaman K."/>
            <person name="Brown C.T."/>
            <person name="Hug L.A."/>
            <person name="Sharon I."/>
            <person name="Castelle C.J."/>
            <person name="Probst A.J."/>
            <person name="Thomas B.C."/>
            <person name="Singh A."/>
            <person name="Wilkins M.J."/>
            <person name="Karaoz U."/>
            <person name="Brodie E.L."/>
            <person name="Williams K.H."/>
            <person name="Hubbard S.S."/>
            <person name="Banfield J.F."/>
        </authorList>
    </citation>
    <scope>NUCLEOTIDE SEQUENCE [LARGE SCALE GENOMIC DNA]</scope>
</reference>
<dbReference type="GO" id="GO:0009098">
    <property type="term" value="P:L-leucine biosynthetic process"/>
    <property type="evidence" value="ECO:0007669"/>
    <property type="project" value="UniProtKB-UniPathway"/>
</dbReference>
<evidence type="ECO:0000256" key="10">
    <source>
        <dbReference type="ARBA" id="ARBA00022898"/>
    </source>
</evidence>
<dbReference type="SUPFAM" id="SSF56752">
    <property type="entry name" value="D-aminoacid aminotransferase-like PLP-dependent enzymes"/>
    <property type="match status" value="1"/>
</dbReference>
<name>A0A1G2KQM2_9BACT</name>
<evidence type="ECO:0000256" key="7">
    <source>
        <dbReference type="ARBA" id="ARBA00022576"/>
    </source>
</evidence>
<dbReference type="InterPro" id="IPR043131">
    <property type="entry name" value="BCAT-like_N"/>
</dbReference>
<dbReference type="GO" id="GO:0009099">
    <property type="term" value="P:L-valine biosynthetic process"/>
    <property type="evidence" value="ECO:0007669"/>
    <property type="project" value="UniProtKB-UniPathway"/>
</dbReference>
<evidence type="ECO:0000313" key="18">
    <source>
        <dbReference type="EMBL" id="OHA01727.1"/>
    </source>
</evidence>
<dbReference type="GO" id="GO:0009097">
    <property type="term" value="P:isoleucine biosynthetic process"/>
    <property type="evidence" value="ECO:0007669"/>
    <property type="project" value="UniProtKB-UniPathway"/>
</dbReference>
<evidence type="ECO:0000256" key="8">
    <source>
        <dbReference type="ARBA" id="ARBA00022605"/>
    </source>
</evidence>
<evidence type="ECO:0000256" key="13">
    <source>
        <dbReference type="ARBA" id="ARBA00048798"/>
    </source>
</evidence>
<evidence type="ECO:0000256" key="11">
    <source>
        <dbReference type="ARBA" id="ARBA00023304"/>
    </source>
</evidence>
<dbReference type="CDD" id="cd00449">
    <property type="entry name" value="PLPDE_IV"/>
    <property type="match status" value="1"/>
</dbReference>
<dbReference type="InterPro" id="IPR043132">
    <property type="entry name" value="BCAT-like_C"/>
</dbReference>
<dbReference type="GO" id="GO:0052655">
    <property type="term" value="F:L-valine-2-oxoglutarate transaminase activity"/>
    <property type="evidence" value="ECO:0007669"/>
    <property type="project" value="RHEA"/>
</dbReference>
<dbReference type="PANTHER" id="PTHR42743:SF11">
    <property type="entry name" value="AMINODEOXYCHORISMATE LYASE"/>
    <property type="match status" value="1"/>
</dbReference>
<comment type="catalytic activity">
    <reaction evidence="12 17">
        <text>L-valine + 2-oxoglutarate = 3-methyl-2-oxobutanoate + L-glutamate</text>
        <dbReference type="Rhea" id="RHEA:24813"/>
        <dbReference type="ChEBI" id="CHEBI:11851"/>
        <dbReference type="ChEBI" id="CHEBI:16810"/>
        <dbReference type="ChEBI" id="CHEBI:29985"/>
        <dbReference type="ChEBI" id="CHEBI:57762"/>
        <dbReference type="EC" id="2.6.1.42"/>
    </reaction>
</comment>
<evidence type="ECO:0000256" key="14">
    <source>
        <dbReference type="ARBA" id="ARBA00049229"/>
    </source>
</evidence>
<protein>
    <recommendedName>
        <fullName evidence="17">Branched-chain-amino-acid aminotransferase</fullName>
        <shortName evidence="17">BCAT</shortName>
        <ecNumber evidence="17">2.6.1.42</ecNumber>
    </recommendedName>
</protein>
<dbReference type="UniPathway" id="UPA00049">
    <property type="reaction ID" value="UER00062"/>
</dbReference>
<dbReference type="InterPro" id="IPR001544">
    <property type="entry name" value="Aminotrans_IV"/>
</dbReference>
<dbReference type="InterPro" id="IPR018300">
    <property type="entry name" value="Aminotrans_IV_CS"/>
</dbReference>
<comment type="pathway">
    <text evidence="3 17">Amino-acid biosynthesis; L-isoleucine biosynthesis; L-isoleucine from 2-oxobutanoate: step 4/4.</text>
</comment>
<dbReference type="Gene3D" id="3.20.10.10">
    <property type="entry name" value="D-amino Acid Aminotransferase, subunit A, domain 2"/>
    <property type="match status" value="1"/>
</dbReference>
<keyword evidence="9 17" id="KW-0808">Transferase</keyword>
<dbReference type="Gene3D" id="3.30.470.10">
    <property type="match status" value="1"/>
</dbReference>
<dbReference type="Proteomes" id="UP000177811">
    <property type="component" value="Unassembled WGS sequence"/>
</dbReference>
<comment type="catalytic activity">
    <reaction evidence="14 17">
        <text>L-leucine + 2-oxoglutarate = 4-methyl-2-oxopentanoate + L-glutamate</text>
        <dbReference type="Rhea" id="RHEA:18321"/>
        <dbReference type="ChEBI" id="CHEBI:16810"/>
        <dbReference type="ChEBI" id="CHEBI:17865"/>
        <dbReference type="ChEBI" id="CHEBI:29985"/>
        <dbReference type="ChEBI" id="CHEBI:57427"/>
        <dbReference type="EC" id="2.6.1.42"/>
    </reaction>
</comment>
<dbReference type="UniPathway" id="UPA00047">
    <property type="reaction ID" value="UER00058"/>
</dbReference>
<evidence type="ECO:0000256" key="3">
    <source>
        <dbReference type="ARBA" id="ARBA00004824"/>
    </source>
</evidence>
<dbReference type="PANTHER" id="PTHR42743">
    <property type="entry name" value="AMINO-ACID AMINOTRANSFERASE"/>
    <property type="match status" value="1"/>
</dbReference>
<keyword evidence="11 17" id="KW-0100">Branched-chain amino acid biosynthesis</keyword>
<evidence type="ECO:0000256" key="15">
    <source>
        <dbReference type="RuleBase" id="RU004106"/>
    </source>
</evidence>
<evidence type="ECO:0000256" key="12">
    <source>
        <dbReference type="ARBA" id="ARBA00048212"/>
    </source>
</evidence>
<dbReference type="EMBL" id="MHQL01000055">
    <property type="protein sequence ID" value="OHA01727.1"/>
    <property type="molecule type" value="Genomic_DNA"/>
</dbReference>
<comment type="function">
    <text evidence="2 17">Acts on leucine, isoleucine and valine.</text>
</comment>
<dbReference type="GO" id="GO:0052656">
    <property type="term" value="F:L-isoleucine-2-oxoglutarate transaminase activity"/>
    <property type="evidence" value="ECO:0007669"/>
    <property type="project" value="RHEA"/>
</dbReference>
<comment type="pathway">
    <text evidence="5 17">Amino-acid biosynthesis; L-leucine biosynthesis; L-leucine from 3-methyl-2-oxobutanoate: step 4/4.</text>
</comment>
<comment type="pathway">
    <text evidence="4 17">Amino-acid biosynthesis; L-valine biosynthesis; L-valine from pyruvate: step 4/4.</text>
</comment>
<keyword evidence="10 16" id="KW-0663">Pyridoxal phosphate</keyword>
<comment type="catalytic activity">
    <reaction evidence="13 17">
        <text>L-isoleucine + 2-oxoglutarate = (S)-3-methyl-2-oxopentanoate + L-glutamate</text>
        <dbReference type="Rhea" id="RHEA:24801"/>
        <dbReference type="ChEBI" id="CHEBI:16810"/>
        <dbReference type="ChEBI" id="CHEBI:29985"/>
        <dbReference type="ChEBI" id="CHEBI:35146"/>
        <dbReference type="ChEBI" id="CHEBI:58045"/>
        <dbReference type="EC" id="2.6.1.42"/>
    </reaction>
</comment>
<proteinExistence type="inferred from homology"/>
<evidence type="ECO:0000256" key="16">
    <source>
        <dbReference type="RuleBase" id="RU004516"/>
    </source>
</evidence>
<dbReference type="GO" id="GO:0052654">
    <property type="term" value="F:L-leucine-2-oxoglutarate transaminase activity"/>
    <property type="evidence" value="ECO:0007669"/>
    <property type="project" value="RHEA"/>
</dbReference>
<dbReference type="EC" id="2.6.1.42" evidence="17"/>
<comment type="cofactor">
    <cofactor evidence="1 16">
        <name>pyridoxal 5'-phosphate</name>
        <dbReference type="ChEBI" id="CHEBI:597326"/>
    </cofactor>
</comment>
<dbReference type="NCBIfam" id="TIGR01122">
    <property type="entry name" value="ilvE_I"/>
    <property type="match status" value="1"/>
</dbReference>